<evidence type="ECO:0000256" key="5">
    <source>
        <dbReference type="ARBA" id="ARBA00023136"/>
    </source>
</evidence>
<reference evidence="7" key="1">
    <citation type="submission" date="2022-07" db="EMBL/GenBank/DDBJ databases">
        <title>Fungi with potential for degradation of polypropylene.</title>
        <authorList>
            <person name="Gostincar C."/>
        </authorList>
    </citation>
    <scope>NUCLEOTIDE SEQUENCE</scope>
    <source>
        <strain evidence="7">EXF-13287</strain>
    </source>
</reference>
<evidence type="ECO:0000256" key="2">
    <source>
        <dbReference type="ARBA" id="ARBA00022448"/>
    </source>
</evidence>
<dbReference type="GO" id="GO:0006865">
    <property type="term" value="P:amino acid transport"/>
    <property type="evidence" value="ECO:0007669"/>
    <property type="project" value="InterPro"/>
</dbReference>
<dbReference type="GO" id="GO:0022857">
    <property type="term" value="F:transmembrane transporter activity"/>
    <property type="evidence" value="ECO:0007669"/>
    <property type="project" value="InterPro"/>
</dbReference>
<dbReference type="GO" id="GO:0016020">
    <property type="term" value="C:membrane"/>
    <property type="evidence" value="ECO:0007669"/>
    <property type="project" value="UniProtKB-SubCell"/>
</dbReference>
<organism evidence="7 8">
    <name type="scientific">Coniochaeta hoffmannii</name>
    <dbReference type="NCBI Taxonomy" id="91930"/>
    <lineage>
        <taxon>Eukaryota</taxon>
        <taxon>Fungi</taxon>
        <taxon>Dikarya</taxon>
        <taxon>Ascomycota</taxon>
        <taxon>Pezizomycotina</taxon>
        <taxon>Sordariomycetes</taxon>
        <taxon>Sordariomycetidae</taxon>
        <taxon>Coniochaetales</taxon>
        <taxon>Coniochaetaceae</taxon>
        <taxon>Coniochaeta</taxon>
    </lineage>
</organism>
<evidence type="ECO:0000313" key="8">
    <source>
        <dbReference type="Proteomes" id="UP001174691"/>
    </source>
</evidence>
<feature type="transmembrane region" description="Helical" evidence="6">
    <location>
        <begin position="48"/>
        <end position="69"/>
    </location>
</feature>
<protein>
    <submittedName>
        <fullName evidence="7">Amino-acid permease 2</fullName>
    </submittedName>
</protein>
<feature type="transmembrane region" description="Helical" evidence="6">
    <location>
        <begin position="173"/>
        <end position="195"/>
    </location>
</feature>
<feature type="transmembrane region" description="Helical" evidence="6">
    <location>
        <begin position="81"/>
        <end position="105"/>
    </location>
</feature>
<feature type="transmembrane region" description="Helical" evidence="6">
    <location>
        <begin position="479"/>
        <end position="498"/>
    </location>
</feature>
<dbReference type="AlphaFoldDB" id="A0AA38RS17"/>
<feature type="transmembrane region" description="Helical" evidence="6">
    <location>
        <begin position="410"/>
        <end position="433"/>
    </location>
</feature>
<feature type="transmembrane region" description="Helical" evidence="6">
    <location>
        <begin position="384"/>
        <end position="404"/>
    </location>
</feature>
<dbReference type="PROSITE" id="PS00218">
    <property type="entry name" value="AMINO_ACID_PERMEASE_1"/>
    <property type="match status" value="1"/>
</dbReference>
<sequence>MVLGTRPPANKDGIRPLALADSDDVDEADRALRALGYNPVFKRRFTKWSAFSFALSISGIYGTLMTTLVYPLQAGGPASIIWSWLLGGAGGLALAISIAEVSSAYPTSGAMYFTMKYLAPAKHVAILSWITGWLNMVGTTAGTASTQYGAAQMLLAAISIGTRSAYEPTQGHVVGVMAALTIIHASINSLSTGWLNRLTRLYAGLHLAVLLSACVALLVLQKEKHPARYVFTHFESFSGWSPAGFAFLFGTLSPAWIMTNCDATAHIAEEAIDPSRVVPLAIAAGSITTYILGFLFNLVLVFCMGDPATLARTAHGQPVAQIFYDIMGPGPAVFFTIMGFIVLNFVCIPSIQAGSRTLWSFSRDEMVPFSKTLYTIDRRTDTPIIAVWTYAGLCILINLIGLASQIAIGAVFNVCAVALNLSYVVPIICKLVGGRFERGPWHLGVWSLPINIWACGWNMFMSVIFLLPIQLPVTPGNMNYAVAVLVLVLSFSVIYWFAAGRKFYTGPRTHAHIEHGQAVVDERPPGEEKTTALPAGEP</sequence>
<feature type="transmembrane region" description="Helical" evidence="6">
    <location>
        <begin position="445"/>
        <end position="467"/>
    </location>
</feature>
<evidence type="ECO:0000313" key="7">
    <source>
        <dbReference type="EMBL" id="KAJ9144333.1"/>
    </source>
</evidence>
<dbReference type="EMBL" id="JANBVN010000101">
    <property type="protein sequence ID" value="KAJ9144333.1"/>
    <property type="molecule type" value="Genomic_DNA"/>
</dbReference>
<feature type="transmembrane region" description="Helical" evidence="6">
    <location>
        <begin position="322"/>
        <end position="346"/>
    </location>
</feature>
<feature type="transmembrane region" description="Helical" evidence="6">
    <location>
        <begin position="117"/>
        <end position="136"/>
    </location>
</feature>
<dbReference type="Gene3D" id="1.20.1740.10">
    <property type="entry name" value="Amino acid/polyamine transporter I"/>
    <property type="match status" value="1"/>
</dbReference>
<keyword evidence="8" id="KW-1185">Reference proteome</keyword>
<dbReference type="PANTHER" id="PTHR45649">
    <property type="entry name" value="AMINO-ACID PERMEASE BAT1"/>
    <property type="match status" value="1"/>
</dbReference>
<evidence type="ECO:0000256" key="1">
    <source>
        <dbReference type="ARBA" id="ARBA00004141"/>
    </source>
</evidence>
<name>A0AA38RS17_9PEZI</name>
<keyword evidence="5 6" id="KW-0472">Membrane</keyword>
<keyword evidence="2" id="KW-0813">Transport</keyword>
<dbReference type="InterPro" id="IPR004840">
    <property type="entry name" value="Amino_acid_permease_CS"/>
</dbReference>
<dbReference type="Pfam" id="PF13520">
    <property type="entry name" value="AA_permease_2"/>
    <property type="match status" value="1"/>
</dbReference>
<comment type="subcellular location">
    <subcellularLocation>
        <location evidence="1">Membrane</location>
        <topology evidence="1">Multi-pass membrane protein</topology>
    </subcellularLocation>
</comment>
<feature type="transmembrane region" description="Helical" evidence="6">
    <location>
        <begin position="277"/>
        <end position="302"/>
    </location>
</feature>
<evidence type="ECO:0000256" key="3">
    <source>
        <dbReference type="ARBA" id="ARBA00022692"/>
    </source>
</evidence>
<feature type="transmembrane region" description="Helical" evidence="6">
    <location>
        <begin position="201"/>
        <end position="220"/>
    </location>
</feature>
<comment type="caution">
    <text evidence="7">The sequence shown here is derived from an EMBL/GenBank/DDBJ whole genome shotgun (WGS) entry which is preliminary data.</text>
</comment>
<dbReference type="InterPro" id="IPR002293">
    <property type="entry name" value="AA/rel_permease1"/>
</dbReference>
<dbReference type="PANTHER" id="PTHR45649:SF9">
    <property type="entry name" value="AMINO-ACID PERMEASE 2"/>
    <property type="match status" value="1"/>
</dbReference>
<accession>A0AA38RS17</accession>
<evidence type="ECO:0000256" key="4">
    <source>
        <dbReference type="ARBA" id="ARBA00022989"/>
    </source>
</evidence>
<keyword evidence="4 6" id="KW-1133">Transmembrane helix</keyword>
<dbReference type="Proteomes" id="UP001174691">
    <property type="component" value="Unassembled WGS sequence"/>
</dbReference>
<evidence type="ECO:0000256" key="6">
    <source>
        <dbReference type="SAM" id="Phobius"/>
    </source>
</evidence>
<proteinExistence type="predicted"/>
<dbReference type="PIRSF" id="PIRSF006060">
    <property type="entry name" value="AA_transporter"/>
    <property type="match status" value="1"/>
</dbReference>
<gene>
    <name evidence="7" type="ORF">NKR19_g6535</name>
</gene>
<keyword evidence="3 6" id="KW-0812">Transmembrane</keyword>